<evidence type="ECO:0000259" key="6">
    <source>
        <dbReference type="SMART" id="SM00829"/>
    </source>
</evidence>
<keyword evidence="8" id="KW-1185">Reference proteome</keyword>
<dbReference type="SUPFAM" id="SSF50129">
    <property type="entry name" value="GroES-like"/>
    <property type="match status" value="1"/>
</dbReference>
<dbReference type="PANTHER" id="PTHR42940:SF8">
    <property type="entry name" value="VACUOLAR PROTEIN SORTING-ASSOCIATED PROTEIN 11"/>
    <property type="match status" value="1"/>
</dbReference>
<dbReference type="Proteomes" id="UP000332487">
    <property type="component" value="Unassembled WGS sequence"/>
</dbReference>
<evidence type="ECO:0000256" key="3">
    <source>
        <dbReference type="ARBA" id="ARBA00022723"/>
    </source>
</evidence>
<keyword evidence="5" id="KW-0560">Oxidoreductase</keyword>
<dbReference type="Pfam" id="PF00107">
    <property type="entry name" value="ADH_zinc_N"/>
    <property type="match status" value="1"/>
</dbReference>
<dbReference type="InterPro" id="IPR011032">
    <property type="entry name" value="GroES-like_sf"/>
</dbReference>
<dbReference type="InterPro" id="IPR013154">
    <property type="entry name" value="ADH-like_N"/>
</dbReference>
<evidence type="ECO:0000256" key="5">
    <source>
        <dbReference type="ARBA" id="ARBA00023002"/>
    </source>
</evidence>
<reference evidence="7 8" key="2">
    <citation type="journal article" date="2010" name="Proc. Natl. Acad. Sci. U.S.A.">
        <title>Enigmatic, ultrasmall, uncultivated Archaea.</title>
        <authorList>
            <person name="Baker B.J."/>
            <person name="Comolli L.R."/>
            <person name="Dick G.J."/>
            <person name="Hauser L.J."/>
            <person name="Hyatt D."/>
            <person name="Dill B.D."/>
            <person name="Land M.L."/>
            <person name="Verberkmoes N.C."/>
            <person name="Hettich R.L."/>
            <person name="Banfield J.F."/>
        </authorList>
    </citation>
    <scope>NUCLEOTIDE SEQUENCE [LARGE SCALE GENOMIC DNA]</scope>
    <source>
        <strain evidence="7">ARMAN-2</strain>
    </source>
</reference>
<gene>
    <name evidence="7" type="ORF">UNLARM2_0278</name>
</gene>
<dbReference type="Gene3D" id="3.40.50.720">
    <property type="entry name" value="NAD(P)-binding Rossmann-like Domain"/>
    <property type="match status" value="1"/>
</dbReference>
<dbReference type="GO" id="GO:0005737">
    <property type="term" value="C:cytoplasm"/>
    <property type="evidence" value="ECO:0007669"/>
    <property type="project" value="TreeGrafter"/>
</dbReference>
<comment type="cofactor">
    <cofactor evidence="1">
        <name>Zn(2+)</name>
        <dbReference type="ChEBI" id="CHEBI:29105"/>
    </cofactor>
</comment>
<dbReference type="GO" id="GO:0046872">
    <property type="term" value="F:metal ion binding"/>
    <property type="evidence" value="ECO:0007669"/>
    <property type="project" value="UniProtKB-KW"/>
</dbReference>
<evidence type="ECO:0000256" key="2">
    <source>
        <dbReference type="ARBA" id="ARBA00008072"/>
    </source>
</evidence>
<evidence type="ECO:0000313" key="7">
    <source>
        <dbReference type="EMBL" id="EET90249.1"/>
    </source>
</evidence>
<dbReference type="CDD" id="cd08264">
    <property type="entry name" value="Zn_ADH_like2"/>
    <property type="match status" value="1"/>
</dbReference>
<keyword evidence="4" id="KW-0862">Zinc</keyword>
<organism evidence="7 8">
    <name type="scientific">Candidatus Micrarchaeum acidiphilum ARMAN-2</name>
    <dbReference type="NCBI Taxonomy" id="425595"/>
    <lineage>
        <taxon>Archaea</taxon>
        <taxon>Candidatus Micrarchaeota</taxon>
        <taxon>Candidatus Micrarchaeia</taxon>
        <taxon>Candidatus Micrarchaeales</taxon>
        <taxon>Candidatus Micrarchaeaceae</taxon>
        <taxon>Candidatus Micrarchaeum</taxon>
    </lineage>
</organism>
<dbReference type="AlphaFoldDB" id="C7DGS8"/>
<evidence type="ECO:0000313" key="8">
    <source>
        <dbReference type="Proteomes" id="UP000332487"/>
    </source>
</evidence>
<keyword evidence="3" id="KW-0479">Metal-binding</keyword>
<dbReference type="Gene3D" id="3.90.180.10">
    <property type="entry name" value="Medium-chain alcohol dehydrogenases, catalytic domain"/>
    <property type="match status" value="1"/>
</dbReference>
<reference evidence="7 8" key="1">
    <citation type="journal article" date="2009" name="Genome Biol.">
        <title>Community-wide analysis of microbial genome sequence signatures.</title>
        <authorList>
            <person name="Dick G.J."/>
            <person name="Andersson A.F."/>
            <person name="Baker B.J."/>
            <person name="Simmons S.L."/>
            <person name="Thomas B.C."/>
            <person name="Yelton A.P."/>
            <person name="Banfield J.F."/>
        </authorList>
    </citation>
    <scope>NUCLEOTIDE SEQUENCE [LARGE SCALE GENOMIC DNA]</scope>
    <source>
        <strain evidence="7">ARMAN-2</strain>
    </source>
</reference>
<sequence length="329" mass="35173">MKAAVFDKNGIENLKVLDIEKPVPASGEALVKVASAAINPIDDRVINKVDFGGKPHIPGAEVAGVVEEVGDSVKGFSKGDHVIVYPRKFDGTCDMCLAGNEMLCRNGGIFGLATDGGFREYIAVPEANLIKVPEDMNMELAASIPVAALTAYHALAMARLSAGETLYVVGASGNTGMFAVQLGKIQGAHVVAISGKKWLGDFGADTVVDGEALKAETSKPDFKKANVVVHSIGSKEWDRSMSLLDLNGRLVLFGALTGQDVALNVQDLYARQISIVGSTGGSKKEITELVKMAKNLKVRVWKRFPLEKIVEAFEAEHSEERDGRVMLTF</sequence>
<accession>C7DGS8</accession>
<protein>
    <submittedName>
        <fullName evidence="7">Alcohol dehydrogenase GroES domain protein</fullName>
    </submittedName>
</protein>
<feature type="domain" description="Enoyl reductase (ER)" evidence="6">
    <location>
        <begin position="10"/>
        <end position="327"/>
    </location>
</feature>
<dbReference type="PANTHER" id="PTHR42940">
    <property type="entry name" value="ALCOHOL DEHYDROGENASE 1-RELATED"/>
    <property type="match status" value="1"/>
</dbReference>
<comment type="similarity">
    <text evidence="2">Belongs to the zinc-containing alcohol dehydrogenase family.</text>
</comment>
<dbReference type="EMBL" id="GG697239">
    <property type="protein sequence ID" value="EET90249.1"/>
    <property type="molecule type" value="Genomic_DNA"/>
</dbReference>
<evidence type="ECO:0000256" key="1">
    <source>
        <dbReference type="ARBA" id="ARBA00001947"/>
    </source>
</evidence>
<dbReference type="SUPFAM" id="SSF51735">
    <property type="entry name" value="NAD(P)-binding Rossmann-fold domains"/>
    <property type="match status" value="1"/>
</dbReference>
<dbReference type="InterPro" id="IPR013149">
    <property type="entry name" value="ADH-like_C"/>
</dbReference>
<dbReference type="GO" id="GO:0004022">
    <property type="term" value="F:alcohol dehydrogenase (NAD+) activity"/>
    <property type="evidence" value="ECO:0007669"/>
    <property type="project" value="TreeGrafter"/>
</dbReference>
<dbReference type="InterPro" id="IPR036291">
    <property type="entry name" value="NAD(P)-bd_dom_sf"/>
</dbReference>
<dbReference type="SMART" id="SM00829">
    <property type="entry name" value="PKS_ER"/>
    <property type="match status" value="1"/>
</dbReference>
<dbReference type="InterPro" id="IPR020843">
    <property type="entry name" value="ER"/>
</dbReference>
<name>C7DGS8_MICA2</name>
<proteinExistence type="inferred from homology"/>
<dbReference type="Pfam" id="PF08240">
    <property type="entry name" value="ADH_N"/>
    <property type="match status" value="1"/>
</dbReference>
<evidence type="ECO:0000256" key="4">
    <source>
        <dbReference type="ARBA" id="ARBA00022833"/>
    </source>
</evidence>